<sequence>MAKKKKDAGRKSTAAAAAERMVMGGMPQEEQDDELMQSPFRMVVTSFIRDKIAMIGMCAFIFIFLCCMILPFFFPIQMNYQDVTQANVAPGFGMLDIPKALKDNALDIAAGSTFSVGIDKNGNVYEWGTFPTDKLKKIPSSSEMGKLTMISAGLDHVVAVNEDNQVFTWGNDRMGLASIPIELKTNTSPIKQISAGYQISLALTESGKLYNWGSTYLLSVSIPKEVQGNIAQFDDNPNIVMALTKDGEVVPLTNSTNSYTAVPEEIQGHTVDLALSDESAAAVTDDGRVYTWGNNVYGSMNVPEEIQGHVTSIEGGRYHFTVILDDGTAFTWGNDNFGQTDVPSFSGAVTDVTAGYYASYAIDENGHAEGWGLKGYLMGTDQLGRDVFRRLLVGGRMTMTVGFIAVIISTFIGVLVGGISGYKGGKIDNLLMRLTEIVSSIPFLPFCIILSSILGNSIDETQRIVLIMFILGLLSWPGIARLVRGSVLAEREQEFVTAAKALGVKEFGIILRHILPNIITVIIVNATLDFATCMLTESSLSFIGFGVTEPNATWGNMLNGAQNGQVIENYWWRWLFPSIAFGICTISINCVGDGLRDAIDPKSKER</sequence>
<dbReference type="PANTHER" id="PTHR43386">
    <property type="entry name" value="OLIGOPEPTIDE TRANSPORT SYSTEM PERMEASE PROTEIN APPC"/>
    <property type="match status" value="1"/>
</dbReference>
<dbReference type="Pfam" id="PF12911">
    <property type="entry name" value="OppC_N"/>
    <property type="match status" value="1"/>
</dbReference>
<dbReference type="InterPro" id="IPR050366">
    <property type="entry name" value="BP-dependent_transpt_permease"/>
</dbReference>
<gene>
    <name evidence="9" type="ORF">K8V20_10205</name>
</gene>
<dbReference type="InterPro" id="IPR000515">
    <property type="entry name" value="MetI-like"/>
</dbReference>
<keyword evidence="3" id="KW-1003">Cell membrane</keyword>
<proteinExistence type="inferred from homology"/>
<evidence type="ECO:0000313" key="10">
    <source>
        <dbReference type="Proteomes" id="UP000782880"/>
    </source>
</evidence>
<dbReference type="Proteomes" id="UP000782880">
    <property type="component" value="Unassembled WGS sequence"/>
</dbReference>
<feature type="transmembrane region" description="Helical" evidence="7">
    <location>
        <begin position="399"/>
        <end position="422"/>
    </location>
</feature>
<dbReference type="CDD" id="cd06261">
    <property type="entry name" value="TM_PBP2"/>
    <property type="match status" value="1"/>
</dbReference>
<protein>
    <submittedName>
        <fullName evidence="9">ABC transporter permease subunit</fullName>
    </submittedName>
</protein>
<dbReference type="Pfam" id="PF13540">
    <property type="entry name" value="RCC1_2"/>
    <property type="match status" value="4"/>
</dbReference>
<dbReference type="SUPFAM" id="SSF161098">
    <property type="entry name" value="MetI-like"/>
    <property type="match status" value="1"/>
</dbReference>
<keyword evidence="4 7" id="KW-0812">Transmembrane</keyword>
<dbReference type="EMBL" id="DYVE01000262">
    <property type="protein sequence ID" value="HJG28996.1"/>
    <property type="molecule type" value="Genomic_DNA"/>
</dbReference>
<dbReference type="InterPro" id="IPR000408">
    <property type="entry name" value="Reg_chr_condens"/>
</dbReference>
<feature type="transmembrane region" description="Helical" evidence="7">
    <location>
        <begin position="464"/>
        <end position="483"/>
    </location>
</feature>
<dbReference type="Gene3D" id="1.10.3720.10">
    <property type="entry name" value="MetI-like"/>
    <property type="match status" value="1"/>
</dbReference>
<comment type="subcellular location">
    <subcellularLocation>
        <location evidence="1 7">Cell membrane</location>
        <topology evidence="1 7">Multi-pass membrane protein</topology>
    </subcellularLocation>
</comment>
<dbReference type="PROSITE" id="PS50928">
    <property type="entry name" value="ABC_TM1"/>
    <property type="match status" value="1"/>
</dbReference>
<evidence type="ECO:0000256" key="7">
    <source>
        <dbReference type="RuleBase" id="RU363032"/>
    </source>
</evidence>
<dbReference type="InterPro" id="IPR009091">
    <property type="entry name" value="RCC1/BLIP-II"/>
</dbReference>
<dbReference type="Gene3D" id="2.130.10.30">
    <property type="entry name" value="Regulator of chromosome condensation 1/beta-lactamase-inhibitor protein II"/>
    <property type="match status" value="1"/>
</dbReference>
<dbReference type="AlphaFoldDB" id="A0A921IL54"/>
<comment type="caution">
    <text evidence="9">The sequence shown here is derived from an EMBL/GenBank/DDBJ whole genome shotgun (WGS) entry which is preliminary data.</text>
</comment>
<dbReference type="GO" id="GO:0005886">
    <property type="term" value="C:plasma membrane"/>
    <property type="evidence" value="ECO:0007669"/>
    <property type="project" value="UniProtKB-SubCell"/>
</dbReference>
<evidence type="ECO:0000256" key="2">
    <source>
        <dbReference type="ARBA" id="ARBA00022448"/>
    </source>
</evidence>
<dbReference type="SUPFAM" id="SSF50985">
    <property type="entry name" value="RCC1/BLIP-II"/>
    <property type="match status" value="1"/>
</dbReference>
<feature type="transmembrane region" description="Helical" evidence="7">
    <location>
        <begin position="52"/>
        <end position="74"/>
    </location>
</feature>
<dbReference type="InterPro" id="IPR035906">
    <property type="entry name" value="MetI-like_sf"/>
</dbReference>
<reference evidence="9" key="2">
    <citation type="submission" date="2021-09" db="EMBL/GenBank/DDBJ databases">
        <authorList>
            <person name="Gilroy R."/>
        </authorList>
    </citation>
    <scope>NUCLEOTIDE SEQUENCE</scope>
    <source>
        <strain evidence="9">ChiBcec21-2208</strain>
    </source>
</reference>
<reference evidence="9" key="1">
    <citation type="journal article" date="2021" name="PeerJ">
        <title>Extensive microbial diversity within the chicken gut microbiome revealed by metagenomics and culture.</title>
        <authorList>
            <person name="Gilroy R."/>
            <person name="Ravi A."/>
            <person name="Getino M."/>
            <person name="Pursley I."/>
            <person name="Horton D.L."/>
            <person name="Alikhan N.F."/>
            <person name="Baker D."/>
            <person name="Gharbi K."/>
            <person name="Hall N."/>
            <person name="Watson M."/>
            <person name="Adriaenssens E.M."/>
            <person name="Foster-Nyarko E."/>
            <person name="Jarju S."/>
            <person name="Secka A."/>
            <person name="Antonio M."/>
            <person name="Oren A."/>
            <person name="Chaudhuri R.R."/>
            <person name="La Ragione R."/>
            <person name="Hildebrand F."/>
            <person name="Pallen M.J."/>
        </authorList>
    </citation>
    <scope>NUCLEOTIDE SEQUENCE</scope>
    <source>
        <strain evidence="9">ChiBcec21-2208</strain>
    </source>
</reference>
<dbReference type="InterPro" id="IPR025966">
    <property type="entry name" value="OppC_N"/>
</dbReference>
<accession>A0A921IL54</accession>
<evidence type="ECO:0000256" key="1">
    <source>
        <dbReference type="ARBA" id="ARBA00004651"/>
    </source>
</evidence>
<dbReference type="PANTHER" id="PTHR43386:SF1">
    <property type="entry name" value="D,D-DIPEPTIDE TRANSPORT SYSTEM PERMEASE PROTEIN DDPC-RELATED"/>
    <property type="match status" value="1"/>
</dbReference>
<evidence type="ECO:0000256" key="5">
    <source>
        <dbReference type="ARBA" id="ARBA00022989"/>
    </source>
</evidence>
<name>A0A921IL54_9FIRM</name>
<dbReference type="PROSITE" id="PS50012">
    <property type="entry name" value="RCC1_3"/>
    <property type="match status" value="4"/>
</dbReference>
<evidence type="ECO:0000256" key="4">
    <source>
        <dbReference type="ARBA" id="ARBA00022692"/>
    </source>
</evidence>
<evidence type="ECO:0000256" key="6">
    <source>
        <dbReference type="ARBA" id="ARBA00023136"/>
    </source>
</evidence>
<comment type="similarity">
    <text evidence="7">Belongs to the binding-protein-dependent transport system permease family.</text>
</comment>
<feature type="transmembrane region" description="Helical" evidence="7">
    <location>
        <begin position="434"/>
        <end position="458"/>
    </location>
</feature>
<evidence type="ECO:0000256" key="3">
    <source>
        <dbReference type="ARBA" id="ARBA00022475"/>
    </source>
</evidence>
<feature type="domain" description="ABC transmembrane type-1" evidence="8">
    <location>
        <begin position="395"/>
        <end position="592"/>
    </location>
</feature>
<dbReference type="GO" id="GO:0055085">
    <property type="term" value="P:transmembrane transport"/>
    <property type="evidence" value="ECO:0007669"/>
    <property type="project" value="InterPro"/>
</dbReference>
<evidence type="ECO:0000313" key="9">
    <source>
        <dbReference type="EMBL" id="HJG28996.1"/>
    </source>
</evidence>
<organism evidence="9 10">
    <name type="scientific">Subdoligranulum variabile</name>
    <dbReference type="NCBI Taxonomy" id="214851"/>
    <lineage>
        <taxon>Bacteria</taxon>
        <taxon>Bacillati</taxon>
        <taxon>Bacillota</taxon>
        <taxon>Clostridia</taxon>
        <taxon>Eubacteriales</taxon>
        <taxon>Oscillospiraceae</taxon>
        <taxon>Subdoligranulum</taxon>
    </lineage>
</organism>
<dbReference type="Pfam" id="PF00528">
    <property type="entry name" value="BPD_transp_1"/>
    <property type="match status" value="1"/>
</dbReference>
<keyword evidence="6 7" id="KW-0472">Membrane</keyword>
<keyword evidence="5 7" id="KW-1133">Transmembrane helix</keyword>
<evidence type="ECO:0000259" key="8">
    <source>
        <dbReference type="PROSITE" id="PS50928"/>
    </source>
</evidence>
<keyword evidence="2 7" id="KW-0813">Transport</keyword>